<dbReference type="GO" id="GO:0045944">
    <property type="term" value="P:positive regulation of transcription by RNA polymerase II"/>
    <property type="evidence" value="ECO:0007669"/>
    <property type="project" value="TreeGrafter"/>
</dbReference>
<protein>
    <submittedName>
        <fullName evidence="14">Nuclear hormone receptor HR96</fullName>
    </submittedName>
</protein>
<name>A0A4Y2R033_ARAVE</name>
<evidence type="ECO:0000313" key="15">
    <source>
        <dbReference type="Proteomes" id="UP000499080"/>
    </source>
</evidence>
<evidence type="ECO:0000256" key="3">
    <source>
        <dbReference type="ARBA" id="ARBA00022771"/>
    </source>
</evidence>
<dbReference type="PRINTS" id="PR00047">
    <property type="entry name" value="STROIDFINGER"/>
</dbReference>
<sequence>MLEGCQGDYLDIKYNWHMYDMSSFEILSVVKMADERSRKKDQKKCGVCGDHALGSNFNAITCESCKAFFRRNALKPKEFKCPFENNCKVDLVTRRFCQKCRLKKCFEIGMKKEWIMSEEEKKAKREKIAQNRRKRSSQQAHISDKEFTYIKTESPDDTQTVLSPLSTMSPLTPQTPGSVGITAELPKTRVFNHQPLTPSDCEYSPPAKIPHLESTSDSVTDSRFYEDENSTSTVDSSYAPIKNEQARSRQISNAECKRLLNADDTSASEDVNTDDCILVPKANSPGTSAVSFGGIPQSAFAKAVEIEFTELPIRNSLINSKELNTIEKMKLQELVNANEVLKMPLVCGLNDPSLIDVINMTDHAIRRLIKMSKRISSFKNLCQDDQIALLKGGCTEMMILRSVMSYDPEKECWHGPQGPKIMSIKVDVLKEAKGNLYEEHKRFLTSFHPQWRADENIMLILSGIALFTPERPNTVHKESIKLEQDCYYYLLRRYLDSKYGVCEAKPIYLKLIQKIQELHILNENHVRVYLDVNPKEVEPLLIEIFDLKN</sequence>
<dbReference type="GO" id="GO:0000122">
    <property type="term" value="P:negative regulation of transcription by RNA polymerase II"/>
    <property type="evidence" value="ECO:0007669"/>
    <property type="project" value="TreeGrafter"/>
</dbReference>
<dbReference type="InterPro" id="IPR013088">
    <property type="entry name" value="Znf_NHR/GATA"/>
</dbReference>
<dbReference type="AlphaFoldDB" id="A0A4Y2R033"/>
<dbReference type="FunFam" id="1.10.565.10:FF:000035">
    <property type="entry name" value="Nuclear hormone receptor HR96"/>
    <property type="match status" value="1"/>
</dbReference>
<dbReference type="PANTHER" id="PTHR24082">
    <property type="entry name" value="NUCLEAR HORMONE RECEPTOR"/>
    <property type="match status" value="1"/>
</dbReference>
<evidence type="ECO:0000256" key="10">
    <source>
        <dbReference type="RuleBase" id="RU004334"/>
    </source>
</evidence>
<dbReference type="PANTHER" id="PTHR24082:SF283">
    <property type="entry name" value="NUCLEAR HORMONE RECEPTOR HR96"/>
    <property type="match status" value="1"/>
</dbReference>
<dbReference type="Gene3D" id="1.10.565.10">
    <property type="entry name" value="Retinoid X Receptor"/>
    <property type="match status" value="1"/>
</dbReference>
<evidence type="ECO:0000256" key="7">
    <source>
        <dbReference type="ARBA" id="ARBA00023163"/>
    </source>
</evidence>
<keyword evidence="9 10" id="KW-0539">Nucleus</keyword>
<dbReference type="GO" id="GO:0004879">
    <property type="term" value="F:nuclear receptor activity"/>
    <property type="evidence" value="ECO:0007669"/>
    <property type="project" value="TreeGrafter"/>
</dbReference>
<dbReference type="InterPro" id="IPR001628">
    <property type="entry name" value="Znf_hrmn_rcpt"/>
</dbReference>
<comment type="similarity">
    <text evidence="10">Belongs to the nuclear hormone receptor family.</text>
</comment>
<evidence type="ECO:0000256" key="5">
    <source>
        <dbReference type="ARBA" id="ARBA00023015"/>
    </source>
</evidence>
<dbReference type="Proteomes" id="UP000499080">
    <property type="component" value="Unassembled WGS sequence"/>
</dbReference>
<feature type="region of interest" description="Disordered" evidence="11">
    <location>
        <begin position="210"/>
        <end position="236"/>
    </location>
</feature>
<evidence type="ECO:0000259" key="13">
    <source>
        <dbReference type="PROSITE" id="PS51843"/>
    </source>
</evidence>
<keyword evidence="4 10" id="KW-0862">Zinc</keyword>
<keyword evidence="3 10" id="KW-0863">Zinc-finger</keyword>
<dbReference type="SMART" id="SM00430">
    <property type="entry name" value="HOLI"/>
    <property type="match status" value="1"/>
</dbReference>
<dbReference type="PROSITE" id="PS00031">
    <property type="entry name" value="NUCLEAR_REC_DBD_1"/>
    <property type="match status" value="1"/>
</dbReference>
<keyword evidence="7 10" id="KW-0804">Transcription</keyword>
<gene>
    <name evidence="14" type="primary">Hr96_0</name>
    <name evidence="14" type="ORF">AVEN_31920_1</name>
</gene>
<evidence type="ECO:0000256" key="2">
    <source>
        <dbReference type="ARBA" id="ARBA00022723"/>
    </source>
</evidence>
<evidence type="ECO:0000256" key="4">
    <source>
        <dbReference type="ARBA" id="ARBA00022833"/>
    </source>
</evidence>
<dbReference type="GO" id="GO:0005634">
    <property type="term" value="C:nucleus"/>
    <property type="evidence" value="ECO:0007669"/>
    <property type="project" value="UniProtKB-SubCell"/>
</dbReference>
<dbReference type="CDD" id="cd06929">
    <property type="entry name" value="NR_LBD_F1"/>
    <property type="match status" value="1"/>
</dbReference>
<dbReference type="GO" id="GO:0000978">
    <property type="term" value="F:RNA polymerase II cis-regulatory region sequence-specific DNA binding"/>
    <property type="evidence" value="ECO:0007669"/>
    <property type="project" value="TreeGrafter"/>
</dbReference>
<dbReference type="InterPro" id="IPR000536">
    <property type="entry name" value="Nucl_hrmn_rcpt_lig-bd"/>
</dbReference>
<dbReference type="Gene3D" id="3.30.50.10">
    <property type="entry name" value="Erythroid Transcription Factor GATA-1, subunit A"/>
    <property type="match status" value="1"/>
</dbReference>
<dbReference type="Pfam" id="PF00104">
    <property type="entry name" value="Hormone_recep"/>
    <property type="match status" value="1"/>
</dbReference>
<evidence type="ECO:0000256" key="9">
    <source>
        <dbReference type="ARBA" id="ARBA00023242"/>
    </source>
</evidence>
<reference evidence="14 15" key="1">
    <citation type="journal article" date="2019" name="Sci. Rep.">
        <title>Orb-weaving spider Araneus ventricosus genome elucidates the spidroin gene catalogue.</title>
        <authorList>
            <person name="Kono N."/>
            <person name="Nakamura H."/>
            <person name="Ohtoshi R."/>
            <person name="Moran D.A.P."/>
            <person name="Shinohara A."/>
            <person name="Yoshida Y."/>
            <person name="Fujiwara M."/>
            <person name="Mori M."/>
            <person name="Tomita M."/>
            <person name="Arakawa K."/>
        </authorList>
    </citation>
    <scope>NUCLEOTIDE SEQUENCE [LARGE SCALE GENOMIC DNA]</scope>
</reference>
<dbReference type="GO" id="GO:0030154">
    <property type="term" value="P:cell differentiation"/>
    <property type="evidence" value="ECO:0007669"/>
    <property type="project" value="TreeGrafter"/>
</dbReference>
<evidence type="ECO:0000313" key="14">
    <source>
        <dbReference type="EMBL" id="GBN68962.1"/>
    </source>
</evidence>
<organism evidence="14 15">
    <name type="scientific">Araneus ventricosus</name>
    <name type="common">Orbweaver spider</name>
    <name type="synonym">Epeira ventricosa</name>
    <dbReference type="NCBI Taxonomy" id="182803"/>
    <lineage>
        <taxon>Eukaryota</taxon>
        <taxon>Metazoa</taxon>
        <taxon>Ecdysozoa</taxon>
        <taxon>Arthropoda</taxon>
        <taxon>Chelicerata</taxon>
        <taxon>Arachnida</taxon>
        <taxon>Araneae</taxon>
        <taxon>Araneomorphae</taxon>
        <taxon>Entelegynae</taxon>
        <taxon>Araneoidea</taxon>
        <taxon>Araneidae</taxon>
        <taxon>Araneus</taxon>
    </lineage>
</organism>
<comment type="subcellular location">
    <subcellularLocation>
        <location evidence="1 10">Nucleus</location>
    </subcellularLocation>
</comment>
<keyword evidence="2 10" id="KW-0479">Metal-binding</keyword>
<proteinExistence type="inferred from homology"/>
<dbReference type="SUPFAM" id="SSF57716">
    <property type="entry name" value="Glucocorticoid receptor-like (DNA-binding domain)"/>
    <property type="match status" value="1"/>
</dbReference>
<dbReference type="InterPro" id="IPR001723">
    <property type="entry name" value="Nuclear_hrmn_rcpt"/>
</dbReference>
<dbReference type="GO" id="GO:0008270">
    <property type="term" value="F:zinc ion binding"/>
    <property type="evidence" value="ECO:0007669"/>
    <property type="project" value="UniProtKB-KW"/>
</dbReference>
<dbReference type="InterPro" id="IPR035500">
    <property type="entry name" value="NHR-like_dom_sf"/>
</dbReference>
<keyword evidence="8 10" id="KW-0675">Receptor</keyword>
<evidence type="ECO:0000256" key="6">
    <source>
        <dbReference type="ARBA" id="ARBA00023125"/>
    </source>
</evidence>
<evidence type="ECO:0000256" key="8">
    <source>
        <dbReference type="ARBA" id="ARBA00023170"/>
    </source>
</evidence>
<dbReference type="PROSITE" id="PS51843">
    <property type="entry name" value="NR_LBD"/>
    <property type="match status" value="1"/>
</dbReference>
<dbReference type="OrthoDB" id="6355676at2759"/>
<comment type="caution">
    <text evidence="14">The sequence shown here is derived from an EMBL/GenBank/DDBJ whole genome shotgun (WGS) entry which is preliminary data.</text>
</comment>
<evidence type="ECO:0000259" key="12">
    <source>
        <dbReference type="PROSITE" id="PS51030"/>
    </source>
</evidence>
<dbReference type="EMBL" id="BGPR01015372">
    <property type="protein sequence ID" value="GBN68962.1"/>
    <property type="molecule type" value="Genomic_DNA"/>
</dbReference>
<keyword evidence="5 10" id="KW-0805">Transcription regulation</keyword>
<dbReference type="PROSITE" id="PS51030">
    <property type="entry name" value="NUCLEAR_REC_DBD_2"/>
    <property type="match status" value="1"/>
</dbReference>
<dbReference type="InterPro" id="IPR050234">
    <property type="entry name" value="Nuclear_hormone_rcpt_NR1"/>
</dbReference>
<feature type="domain" description="NR LBD" evidence="13">
    <location>
        <begin position="326"/>
        <end position="549"/>
    </location>
</feature>
<dbReference type="Pfam" id="PF00105">
    <property type="entry name" value="zf-C4"/>
    <property type="match status" value="1"/>
</dbReference>
<dbReference type="PRINTS" id="PR00398">
    <property type="entry name" value="STRDHORMONER"/>
</dbReference>
<keyword evidence="6 10" id="KW-0238">DNA-binding</keyword>
<evidence type="ECO:0000256" key="1">
    <source>
        <dbReference type="ARBA" id="ARBA00004123"/>
    </source>
</evidence>
<dbReference type="SUPFAM" id="SSF48508">
    <property type="entry name" value="Nuclear receptor ligand-binding domain"/>
    <property type="match status" value="1"/>
</dbReference>
<dbReference type="FunFam" id="3.30.50.10:FF:000042">
    <property type="entry name" value="Nuclear hormone receptor HR96"/>
    <property type="match status" value="1"/>
</dbReference>
<dbReference type="GO" id="GO:0006950">
    <property type="term" value="P:response to stress"/>
    <property type="evidence" value="ECO:0007669"/>
    <property type="project" value="UniProtKB-ARBA"/>
</dbReference>
<feature type="domain" description="Nuclear receptor" evidence="12">
    <location>
        <begin position="42"/>
        <end position="117"/>
    </location>
</feature>
<dbReference type="SMART" id="SM00399">
    <property type="entry name" value="ZnF_C4"/>
    <property type="match status" value="1"/>
</dbReference>
<accession>A0A4Y2R033</accession>
<keyword evidence="15" id="KW-1185">Reference proteome</keyword>
<evidence type="ECO:0000256" key="11">
    <source>
        <dbReference type="SAM" id="MobiDB-lite"/>
    </source>
</evidence>